<proteinExistence type="inferred from homology"/>
<evidence type="ECO:0000256" key="3">
    <source>
        <dbReference type="ARBA" id="ARBA00004921"/>
    </source>
</evidence>
<dbReference type="GO" id="GO:0006096">
    <property type="term" value="P:glycolytic process"/>
    <property type="evidence" value="ECO:0007669"/>
    <property type="project" value="UniProtKB-KW"/>
</dbReference>
<dbReference type="InterPro" id="IPR004456">
    <property type="entry name" value="Pglycerate_mutase_ApgM"/>
</dbReference>
<comment type="function">
    <text evidence="2">Catalyzes the interconversion of 2-phosphoglycerate and 3-phosphoglycerate.</text>
</comment>
<dbReference type="SUPFAM" id="SSF53649">
    <property type="entry name" value="Alkaline phosphatase-like"/>
    <property type="match status" value="1"/>
</dbReference>
<evidence type="ECO:0000256" key="5">
    <source>
        <dbReference type="ARBA" id="ARBA00023152"/>
    </source>
</evidence>
<keyword evidence="9" id="KW-1185">Reference proteome</keyword>
<dbReference type="Gene3D" id="3.40.720.10">
    <property type="entry name" value="Alkaline Phosphatase, subunit A"/>
    <property type="match status" value="1"/>
</dbReference>
<protein>
    <submittedName>
        <fullName evidence="8">2,3-bisphosphoglycerate-independent phosphoglycerate mutase</fullName>
    </submittedName>
</protein>
<dbReference type="Pfam" id="PF10143">
    <property type="entry name" value="PhosphMutase"/>
    <property type="match status" value="1"/>
</dbReference>
<dbReference type="PANTHER" id="PTHR31209">
    <property type="entry name" value="COFACTOR-INDEPENDENT PHOSPHOGLYCERATE MUTASE"/>
    <property type="match status" value="1"/>
</dbReference>
<accession>A0A388TFG0</accession>
<organism evidence="8 9">
    <name type="scientific">Candidatus Termititenax persephonae</name>
    <dbReference type="NCBI Taxonomy" id="2218525"/>
    <lineage>
        <taxon>Bacteria</taxon>
        <taxon>Bacillati</taxon>
        <taxon>Candidatus Margulisiibacteriota</taxon>
        <taxon>Candidatus Termititenacia</taxon>
        <taxon>Candidatus Termititenacales</taxon>
        <taxon>Candidatus Termititenacaceae</taxon>
        <taxon>Candidatus Termititenax</taxon>
    </lineage>
</organism>
<reference evidence="8 9" key="1">
    <citation type="journal article" date="2019" name="ISME J.">
        <title>Genome analyses of uncultured TG2/ZB3 bacteria in 'Margulisbacteria' specifically attached to ectosymbiotic spirochetes of protists in the termite gut.</title>
        <authorList>
            <person name="Utami Y.D."/>
            <person name="Kuwahara H."/>
            <person name="Igai K."/>
            <person name="Murakami T."/>
            <person name="Sugaya K."/>
            <person name="Morikawa T."/>
            <person name="Nagura Y."/>
            <person name="Yuki M."/>
            <person name="Deevong P."/>
            <person name="Inoue T."/>
            <person name="Kihara K."/>
            <person name="Lo N."/>
            <person name="Yamada A."/>
            <person name="Ohkuma M."/>
            <person name="Hongoh Y."/>
        </authorList>
    </citation>
    <scope>NUCLEOTIDE SEQUENCE [LARGE SCALE GENOMIC DNA]</scope>
    <source>
        <strain evidence="8">NkOx7-02</strain>
    </source>
</reference>
<dbReference type="InterPro" id="IPR017850">
    <property type="entry name" value="Alkaline_phosphatase_core_sf"/>
</dbReference>
<dbReference type="NCBIfam" id="TIGR00306">
    <property type="entry name" value="apgM"/>
    <property type="match status" value="1"/>
</dbReference>
<evidence type="ECO:0000256" key="4">
    <source>
        <dbReference type="ARBA" id="ARBA00005524"/>
    </source>
</evidence>
<evidence type="ECO:0000256" key="2">
    <source>
        <dbReference type="ARBA" id="ARBA00002315"/>
    </source>
</evidence>
<gene>
    <name evidence="8" type="primary">apgM</name>
    <name evidence="8" type="ORF">NO2_0257</name>
</gene>
<dbReference type="PANTHER" id="PTHR31209:SF4">
    <property type="entry name" value="2,3-BISPHOSPHOGLYCERATE-INDEPENDENT PHOSPHOGLYCERATE MUTASE"/>
    <property type="match status" value="1"/>
</dbReference>
<dbReference type="Pfam" id="PF01676">
    <property type="entry name" value="Metalloenzyme"/>
    <property type="match status" value="1"/>
</dbReference>
<evidence type="ECO:0000313" key="8">
    <source>
        <dbReference type="EMBL" id="GBR75599.1"/>
    </source>
</evidence>
<name>A0A388TFG0_9BACT</name>
<evidence type="ECO:0000259" key="7">
    <source>
        <dbReference type="Pfam" id="PF01676"/>
    </source>
</evidence>
<comment type="catalytic activity">
    <reaction evidence="1">
        <text>(2R)-2-phosphoglycerate = (2R)-3-phosphoglycerate</text>
        <dbReference type="Rhea" id="RHEA:15901"/>
        <dbReference type="ChEBI" id="CHEBI:58272"/>
        <dbReference type="ChEBI" id="CHEBI:58289"/>
        <dbReference type="EC" id="5.4.2.12"/>
    </reaction>
</comment>
<sequence length="384" mass="42372">MKYLILIGDGMSGRPLTSLGSQTTLETARTPNIDKLLSAGLTGLVQNVPHGLKPGSDVANMSIFGYDPRKYYSGRAPLEAAAMGIRLGRGDVAFRCNLVTIRDGKMQDFTAGHIPTKAARRLLKKINKKLGDARVKFYPGVSYRHLCVIKNGNLKVKCTPPHDITGRSVKKYLPPDALLQRLMTVSQEILAPEKTKATQIWLWGQGQAPKLVSLAKKYKLRGAVITAVDLIKGLGHYAGLKPLKITGATGFLDTNYAGKARAALRTLRRQDIVLVHVEPPDECGHMGDSKLKIRAIEDFDRKIVGPIINALFRQKTPFRVLILPDHPTPICLKTHSGEPVPFVYFDSAKPRPRCPRKYSEKTARQTGLYIPHGHELLGKLYAGF</sequence>
<evidence type="ECO:0000256" key="1">
    <source>
        <dbReference type="ARBA" id="ARBA00000370"/>
    </source>
</evidence>
<dbReference type="AlphaFoldDB" id="A0A388TFG0"/>
<dbReference type="EMBL" id="BGZO01000004">
    <property type="protein sequence ID" value="GBR75599.1"/>
    <property type="molecule type" value="Genomic_DNA"/>
</dbReference>
<keyword evidence="5" id="KW-0324">Glycolysis</keyword>
<dbReference type="InterPro" id="IPR042253">
    <property type="entry name" value="Pglycerate_mutase_ApgM_sf"/>
</dbReference>
<dbReference type="InterPro" id="IPR006124">
    <property type="entry name" value="Metalloenzyme"/>
</dbReference>
<keyword evidence="6" id="KW-0413">Isomerase</keyword>
<dbReference type="InterPro" id="IPR023665">
    <property type="entry name" value="ApgAM_prokaryotes"/>
</dbReference>
<feature type="domain" description="Metalloenzyme" evidence="7">
    <location>
        <begin position="1"/>
        <end position="348"/>
    </location>
</feature>
<dbReference type="NCBIfam" id="NF003242">
    <property type="entry name" value="PRK04200.1"/>
    <property type="match status" value="1"/>
</dbReference>
<dbReference type="GO" id="GO:0046872">
    <property type="term" value="F:metal ion binding"/>
    <property type="evidence" value="ECO:0007669"/>
    <property type="project" value="InterPro"/>
</dbReference>
<comment type="caution">
    <text evidence="8">The sequence shown here is derived from an EMBL/GenBank/DDBJ whole genome shotgun (WGS) entry which is preliminary data.</text>
</comment>
<comment type="similarity">
    <text evidence="4">Belongs to the BPG-independent phosphoglycerate mutase family. A-PGAM subfamily.</text>
</comment>
<dbReference type="GO" id="GO:0004619">
    <property type="term" value="F:phosphoglycerate mutase activity"/>
    <property type="evidence" value="ECO:0007669"/>
    <property type="project" value="UniProtKB-EC"/>
</dbReference>
<comment type="pathway">
    <text evidence="3">Carbohydrate degradation.</text>
</comment>
<dbReference type="CDD" id="cd16011">
    <property type="entry name" value="iPGM_like"/>
    <property type="match status" value="1"/>
</dbReference>
<evidence type="ECO:0000313" key="9">
    <source>
        <dbReference type="Proteomes" id="UP000275925"/>
    </source>
</evidence>
<dbReference type="PIRSF" id="PIRSF006392">
    <property type="entry name" value="IPGAM_arch"/>
    <property type="match status" value="1"/>
</dbReference>
<dbReference type="NCBIfam" id="TIGR02535">
    <property type="entry name" value="hyp_Hser_kinase"/>
    <property type="match status" value="1"/>
</dbReference>
<dbReference type="Proteomes" id="UP000275925">
    <property type="component" value="Unassembled WGS sequence"/>
</dbReference>
<dbReference type="Gene3D" id="3.30.70.2130">
    <property type="entry name" value="Metalloenzyme domain"/>
    <property type="match status" value="1"/>
</dbReference>
<evidence type="ECO:0000256" key="6">
    <source>
        <dbReference type="ARBA" id="ARBA00023235"/>
    </source>
</evidence>